<accession>A0A212RED0</accession>
<dbReference type="NCBIfam" id="NF038402">
    <property type="entry name" value="TroA_like"/>
    <property type="match status" value="2"/>
</dbReference>
<feature type="domain" description="Fe/B12 periplasmic-binding" evidence="3">
    <location>
        <begin position="30"/>
        <end position="297"/>
    </location>
</feature>
<keyword evidence="5" id="KW-1185">Reference proteome</keyword>
<proteinExistence type="inferred from homology"/>
<gene>
    <name evidence="4" type="ORF">SAMN02746019_00012770</name>
</gene>
<dbReference type="EMBL" id="FYEK01000044">
    <property type="protein sequence ID" value="SNB70624.1"/>
    <property type="molecule type" value="Genomic_DNA"/>
</dbReference>
<dbReference type="PANTHER" id="PTHR30535:SF35">
    <property type="entry name" value="PERIPLASMIC BINDING PROTEIN"/>
    <property type="match status" value="1"/>
</dbReference>
<evidence type="ECO:0000256" key="2">
    <source>
        <dbReference type="ARBA" id="ARBA00022729"/>
    </source>
</evidence>
<dbReference type="SUPFAM" id="SSF53807">
    <property type="entry name" value="Helical backbone' metal receptor"/>
    <property type="match status" value="1"/>
</dbReference>
<name>A0A212RED0_9CHLR</name>
<protein>
    <submittedName>
        <fullName evidence="4">ABC-type Fe3+-hydroxamate transport system, substrate-binding protein</fullName>
    </submittedName>
</protein>
<comment type="similarity">
    <text evidence="1">Belongs to the bacterial solute-binding protein 8 family.</text>
</comment>
<organism evidence="4 5">
    <name type="scientific">Thermoflexus hugenholtzii JAD2</name>
    <dbReference type="NCBI Taxonomy" id="877466"/>
    <lineage>
        <taxon>Bacteria</taxon>
        <taxon>Bacillati</taxon>
        <taxon>Chloroflexota</taxon>
        <taxon>Thermoflexia</taxon>
        <taxon>Thermoflexales</taxon>
        <taxon>Thermoflexaceae</taxon>
        <taxon>Thermoflexus</taxon>
    </lineage>
</organism>
<dbReference type="PANTHER" id="PTHR30535">
    <property type="entry name" value="VITAMIN B12-BINDING PROTEIN"/>
    <property type="match status" value="1"/>
</dbReference>
<keyword evidence="2" id="KW-0732">Signal</keyword>
<dbReference type="InterPro" id="IPR050902">
    <property type="entry name" value="ABC_Transporter_SBP"/>
</dbReference>
<evidence type="ECO:0000259" key="3">
    <source>
        <dbReference type="PROSITE" id="PS50983"/>
    </source>
</evidence>
<sequence length="297" mass="33459">MSGTEMLETSSPPIWDLEGRPFRPDRPLQRIVSLVPSLTETLFELGLGDRVVGRTDYCRHPPEAQSIPSVGGTKNPDLARIQALCPDVVFVNVEENRRSDALALAAGGIPVAVSFPRSVREAIALIRWLAGIFELRAPPVLEEIEALYAERCRAGPARRPRVFCPIWRDPWMTFNAETYAHDLLVLCGGENVFARRRRRYPLSADLNPALPARPADRDHRYPRLSTEEIRAAEPELILLPDEPYPFRPEDTGWVRALFADTPAGRAGRVRWIEGSLLFWHGTRLRHALRILPQALAD</sequence>
<dbReference type="InterPro" id="IPR054828">
    <property type="entry name" value="Vit_B12_bind_prot"/>
</dbReference>
<dbReference type="Proteomes" id="UP000197025">
    <property type="component" value="Unassembled WGS sequence"/>
</dbReference>
<evidence type="ECO:0000313" key="5">
    <source>
        <dbReference type="Proteomes" id="UP000197025"/>
    </source>
</evidence>
<evidence type="ECO:0000256" key="1">
    <source>
        <dbReference type="ARBA" id="ARBA00008814"/>
    </source>
</evidence>
<dbReference type="Gene3D" id="3.40.50.1980">
    <property type="entry name" value="Nitrogenase molybdenum iron protein domain"/>
    <property type="match status" value="2"/>
</dbReference>
<dbReference type="AlphaFoldDB" id="A0A212RED0"/>
<dbReference type="InParanoid" id="A0A212RED0"/>
<evidence type="ECO:0000313" key="4">
    <source>
        <dbReference type="EMBL" id="SNB70624.1"/>
    </source>
</evidence>
<reference evidence="5" key="1">
    <citation type="submission" date="2017-06" db="EMBL/GenBank/DDBJ databases">
        <authorList>
            <person name="Varghese N."/>
            <person name="Submissions S."/>
        </authorList>
    </citation>
    <scope>NUCLEOTIDE SEQUENCE [LARGE SCALE GENOMIC DNA]</scope>
    <source>
        <strain evidence="5">JAD2</strain>
    </source>
</reference>
<dbReference type="Pfam" id="PF01497">
    <property type="entry name" value="Peripla_BP_2"/>
    <property type="match status" value="1"/>
</dbReference>
<dbReference type="PROSITE" id="PS50983">
    <property type="entry name" value="FE_B12_PBP"/>
    <property type="match status" value="1"/>
</dbReference>
<dbReference type="InterPro" id="IPR002491">
    <property type="entry name" value="ABC_transptr_periplasmic_BD"/>
</dbReference>